<dbReference type="Pfam" id="PF10988">
    <property type="entry name" value="DUF2807"/>
    <property type="match status" value="1"/>
</dbReference>
<evidence type="ECO:0000313" key="3">
    <source>
        <dbReference type="Proteomes" id="UP000474296"/>
    </source>
</evidence>
<dbReference type="RefSeq" id="WP_164033495.1">
    <property type="nucleotide sequence ID" value="NZ_JAABOQ010000007.1"/>
</dbReference>
<sequence length="251" mass="27846">MRKTIYLFVIAVFTFACNNEDANDCFQTTGDIVRQEFTVADFSRILVNENVTLVLKDEPTAKVVIETGKNLLSDITAEVVDGQLILSDNNGCNTFRSFGTTIAYVSAPNITELRTASQYEIRSDGILTYPSIRLISEDFNFPDSVTIGDFRLEVDNQSVTLVFNNLSNCFISGSTQSLNIQYVAGNGRFEGKDLLANAVNVNHRGSNDIIINPQVSLTGTIRSVGNVISYNRPETIEVDEIFNGRLIFRED</sequence>
<name>A0A6M0CPF3_9FLAO</name>
<evidence type="ECO:0000313" key="2">
    <source>
        <dbReference type="EMBL" id="NER18813.1"/>
    </source>
</evidence>
<accession>A0A6M0CPF3</accession>
<proteinExistence type="predicted"/>
<dbReference type="InterPro" id="IPR021255">
    <property type="entry name" value="DUF2807"/>
</dbReference>
<dbReference type="PROSITE" id="PS51257">
    <property type="entry name" value="PROKAR_LIPOPROTEIN"/>
    <property type="match status" value="1"/>
</dbReference>
<comment type="caution">
    <text evidence="2">The sequence shown here is derived from an EMBL/GenBank/DDBJ whole genome shotgun (WGS) entry which is preliminary data.</text>
</comment>
<organism evidence="2 3">
    <name type="scientific">Spongiivirga citrea</name>
    <dbReference type="NCBI Taxonomy" id="1481457"/>
    <lineage>
        <taxon>Bacteria</taxon>
        <taxon>Pseudomonadati</taxon>
        <taxon>Bacteroidota</taxon>
        <taxon>Flavobacteriia</taxon>
        <taxon>Flavobacteriales</taxon>
        <taxon>Flavobacteriaceae</taxon>
        <taxon>Spongiivirga</taxon>
    </lineage>
</organism>
<dbReference type="Gene3D" id="2.160.20.120">
    <property type="match status" value="1"/>
</dbReference>
<feature type="domain" description="Putative auto-transporter adhesin head GIN" evidence="1">
    <location>
        <begin position="41"/>
        <end position="233"/>
    </location>
</feature>
<dbReference type="EMBL" id="JAABOQ010000007">
    <property type="protein sequence ID" value="NER18813.1"/>
    <property type="molecule type" value="Genomic_DNA"/>
</dbReference>
<gene>
    <name evidence="2" type="ORF">GWK10_16460</name>
</gene>
<evidence type="ECO:0000259" key="1">
    <source>
        <dbReference type="Pfam" id="PF10988"/>
    </source>
</evidence>
<dbReference type="Proteomes" id="UP000474296">
    <property type="component" value="Unassembled WGS sequence"/>
</dbReference>
<reference evidence="2 3" key="1">
    <citation type="submission" date="2020-01" db="EMBL/GenBank/DDBJ databases">
        <title>Spongiivirga citrea KCTC 32990T.</title>
        <authorList>
            <person name="Wang G."/>
        </authorList>
    </citation>
    <scope>NUCLEOTIDE SEQUENCE [LARGE SCALE GENOMIC DNA]</scope>
    <source>
        <strain evidence="2 3">KCTC 32990</strain>
    </source>
</reference>
<dbReference type="AlphaFoldDB" id="A0A6M0CPF3"/>
<keyword evidence="3" id="KW-1185">Reference proteome</keyword>
<protein>
    <submittedName>
        <fullName evidence="2">DUF2807 domain-containing protein</fullName>
    </submittedName>
</protein>